<gene>
    <name evidence="1" type="ORF">GOBAR_AA02251</name>
</gene>
<evidence type="ECO:0000313" key="1">
    <source>
        <dbReference type="EMBL" id="PPS18331.1"/>
    </source>
</evidence>
<evidence type="ECO:0008006" key="3">
    <source>
        <dbReference type="Google" id="ProtNLM"/>
    </source>
</evidence>
<organism evidence="1 2">
    <name type="scientific">Gossypium barbadense</name>
    <name type="common">Sea Island cotton</name>
    <name type="synonym">Hibiscus barbadensis</name>
    <dbReference type="NCBI Taxonomy" id="3634"/>
    <lineage>
        <taxon>Eukaryota</taxon>
        <taxon>Viridiplantae</taxon>
        <taxon>Streptophyta</taxon>
        <taxon>Embryophyta</taxon>
        <taxon>Tracheophyta</taxon>
        <taxon>Spermatophyta</taxon>
        <taxon>Magnoliopsida</taxon>
        <taxon>eudicotyledons</taxon>
        <taxon>Gunneridae</taxon>
        <taxon>Pentapetalae</taxon>
        <taxon>rosids</taxon>
        <taxon>malvids</taxon>
        <taxon>Malvales</taxon>
        <taxon>Malvaceae</taxon>
        <taxon>Malvoideae</taxon>
        <taxon>Gossypium</taxon>
    </lineage>
</organism>
<accession>A0A2P5YS21</accession>
<reference evidence="1 2" key="1">
    <citation type="submission" date="2015-01" db="EMBL/GenBank/DDBJ databases">
        <title>Genome of allotetraploid Gossypium barbadense reveals genomic plasticity and fiber elongation in cotton evolution.</title>
        <authorList>
            <person name="Chen X."/>
            <person name="Liu X."/>
            <person name="Zhao B."/>
            <person name="Zheng H."/>
            <person name="Hu Y."/>
            <person name="Lu G."/>
            <person name="Yang C."/>
            <person name="Chen J."/>
            <person name="Shan C."/>
            <person name="Zhang L."/>
            <person name="Zhou Y."/>
            <person name="Wang L."/>
            <person name="Guo W."/>
            <person name="Bai Y."/>
            <person name="Ruan J."/>
            <person name="Shangguan X."/>
            <person name="Mao Y."/>
            <person name="Jiang J."/>
            <person name="Zhu Y."/>
            <person name="Lei J."/>
            <person name="Kang H."/>
            <person name="Chen S."/>
            <person name="He X."/>
            <person name="Wang R."/>
            <person name="Wang Y."/>
            <person name="Chen J."/>
            <person name="Wang L."/>
            <person name="Yu S."/>
            <person name="Wang B."/>
            <person name="Wei J."/>
            <person name="Song S."/>
            <person name="Lu X."/>
            <person name="Gao Z."/>
            <person name="Gu W."/>
            <person name="Deng X."/>
            <person name="Ma D."/>
            <person name="Wang S."/>
            <person name="Liang W."/>
            <person name="Fang L."/>
            <person name="Cai C."/>
            <person name="Zhu X."/>
            <person name="Zhou B."/>
            <person name="Zhang Y."/>
            <person name="Chen Z."/>
            <person name="Xu S."/>
            <person name="Zhu R."/>
            <person name="Wang S."/>
            <person name="Zhang T."/>
            <person name="Zhao G."/>
        </authorList>
    </citation>
    <scope>NUCLEOTIDE SEQUENCE [LARGE SCALE GENOMIC DNA]</scope>
    <source>
        <strain evidence="2">cv. Xinhai21</strain>
        <tissue evidence="1">Leaf</tissue>
    </source>
</reference>
<dbReference type="Proteomes" id="UP000239757">
    <property type="component" value="Unassembled WGS sequence"/>
</dbReference>
<dbReference type="AlphaFoldDB" id="A0A2P5YS21"/>
<sequence>MRYGEPQCLDHVLLLCPYAQSVSGAVGYSHGYATVVELISVLFDSTKFKKLQRRLFLLWMIWVHCNYLVWKDQGKVVASILRATNNFPFNWLQVTRVFAATEAGKGGSRDAVSQAAGGRVDVTRAVGVVGWEPPAAGVLKCNVDAAWFEQDGATGYTAVVRDCTVLVIKVFFGI</sequence>
<protein>
    <recommendedName>
        <fullName evidence="3">Reverse transcriptase zinc-binding domain-containing protein</fullName>
    </recommendedName>
</protein>
<dbReference type="EMBL" id="KZ662847">
    <property type="protein sequence ID" value="PPS18331.1"/>
    <property type="molecule type" value="Genomic_DNA"/>
</dbReference>
<dbReference type="OrthoDB" id="1001831at2759"/>
<evidence type="ECO:0000313" key="2">
    <source>
        <dbReference type="Proteomes" id="UP000239757"/>
    </source>
</evidence>
<proteinExistence type="predicted"/>
<name>A0A2P5YS21_GOSBA</name>